<dbReference type="SMART" id="SM00382">
    <property type="entry name" value="AAA"/>
    <property type="match status" value="1"/>
</dbReference>
<dbReference type="PANTHER" id="PTHR24220">
    <property type="entry name" value="IMPORT ATP-BINDING PROTEIN"/>
    <property type="match status" value="1"/>
</dbReference>
<dbReference type="InterPro" id="IPR017871">
    <property type="entry name" value="ABC_transporter-like_CS"/>
</dbReference>
<dbReference type="AlphaFoldDB" id="A0A6N2RVQ8"/>
<keyword evidence="2 4" id="KW-0067">ATP-binding</keyword>
<dbReference type="GO" id="GO:0005886">
    <property type="term" value="C:plasma membrane"/>
    <property type="evidence" value="ECO:0007669"/>
    <property type="project" value="TreeGrafter"/>
</dbReference>
<evidence type="ECO:0000256" key="2">
    <source>
        <dbReference type="ARBA" id="ARBA00022840"/>
    </source>
</evidence>
<dbReference type="InterPro" id="IPR003593">
    <property type="entry name" value="AAA+_ATPase"/>
</dbReference>
<dbReference type="GO" id="GO:0005524">
    <property type="term" value="F:ATP binding"/>
    <property type="evidence" value="ECO:0007669"/>
    <property type="project" value="UniProtKB-KW"/>
</dbReference>
<protein>
    <submittedName>
        <fullName evidence="4">Putative ABC transporter ATP-binding protein YbbL</fullName>
    </submittedName>
</protein>
<dbReference type="PROSITE" id="PS50893">
    <property type="entry name" value="ABC_TRANSPORTER_2"/>
    <property type="match status" value="1"/>
</dbReference>
<dbReference type="InterPro" id="IPR003439">
    <property type="entry name" value="ABC_transporter-like_ATP-bd"/>
</dbReference>
<evidence type="ECO:0000313" key="4">
    <source>
        <dbReference type="EMBL" id="VYS84608.1"/>
    </source>
</evidence>
<dbReference type="SUPFAM" id="SSF52540">
    <property type="entry name" value="P-loop containing nucleoside triphosphate hydrolases"/>
    <property type="match status" value="1"/>
</dbReference>
<reference evidence="4" key="1">
    <citation type="submission" date="2019-11" db="EMBL/GenBank/DDBJ databases">
        <authorList>
            <person name="Feng L."/>
        </authorList>
    </citation>
    <scope>NUCLEOTIDE SEQUENCE</scope>
    <source>
        <strain evidence="4">BdentiumLFYP24</strain>
    </source>
</reference>
<dbReference type="Gene3D" id="3.40.50.300">
    <property type="entry name" value="P-loop containing nucleotide triphosphate hydrolases"/>
    <property type="match status" value="1"/>
</dbReference>
<feature type="domain" description="ABC transporter" evidence="3">
    <location>
        <begin position="19"/>
        <end position="254"/>
    </location>
</feature>
<dbReference type="CDD" id="cd00267">
    <property type="entry name" value="ABC_ATPase"/>
    <property type="match status" value="1"/>
</dbReference>
<gene>
    <name evidence="4" type="primary">ybbL</name>
    <name evidence="4" type="ORF">BDLFYP24_01175</name>
</gene>
<dbReference type="InterPro" id="IPR015854">
    <property type="entry name" value="ABC_transpr_LolD-like"/>
</dbReference>
<evidence type="ECO:0000256" key="1">
    <source>
        <dbReference type="ARBA" id="ARBA00022741"/>
    </source>
</evidence>
<name>A0A6N2RVQ8_9BIFI</name>
<keyword evidence="1" id="KW-0547">Nucleotide-binding</keyword>
<proteinExistence type="predicted"/>
<dbReference type="InterPro" id="IPR027417">
    <property type="entry name" value="P-loop_NTPase"/>
</dbReference>
<dbReference type="GO" id="GO:0016887">
    <property type="term" value="F:ATP hydrolysis activity"/>
    <property type="evidence" value="ECO:0007669"/>
    <property type="project" value="InterPro"/>
</dbReference>
<organism evidence="4">
    <name type="scientific">Bifidobacterium dentium</name>
    <dbReference type="NCBI Taxonomy" id="1689"/>
    <lineage>
        <taxon>Bacteria</taxon>
        <taxon>Bacillati</taxon>
        <taxon>Actinomycetota</taxon>
        <taxon>Actinomycetes</taxon>
        <taxon>Bifidobacteriales</taxon>
        <taxon>Bifidobacteriaceae</taxon>
        <taxon>Bifidobacterium</taxon>
    </lineage>
</organism>
<dbReference type="Pfam" id="PF00005">
    <property type="entry name" value="ABC_tran"/>
    <property type="match status" value="1"/>
</dbReference>
<evidence type="ECO:0000259" key="3">
    <source>
        <dbReference type="PROSITE" id="PS50893"/>
    </source>
</evidence>
<sequence length="261" mass="27961">MRGSPTWQSRYGSLMQHMFSASNVSCEIVVEGKRRTIFKDVSLAIAPGEIVDLVGPSGSGKSSLLTAFARLNPRAHGDFVLQGHPASAFTPQQWRARIAYLPQKPVLLGDCVADAIRLPYTLAIRQSATQANGRKAKPVELLSDVSIRETLDAIGCADIDLGRAPHDLSGGQAARVSLARTLLTDPKVLLADEVDAGLDDENADKVAAILERAALNGMAVIRIRHRPPDGRATRIMRLADGILTQIENESRVEISNGGGIA</sequence>
<accession>A0A6N2RVQ8</accession>
<dbReference type="PROSITE" id="PS00211">
    <property type="entry name" value="ABC_TRANSPORTER_1"/>
    <property type="match status" value="1"/>
</dbReference>
<dbReference type="EMBL" id="CACRSP010000003">
    <property type="protein sequence ID" value="VYS84608.1"/>
    <property type="molecule type" value="Genomic_DNA"/>
</dbReference>
<dbReference type="GO" id="GO:0022857">
    <property type="term" value="F:transmembrane transporter activity"/>
    <property type="evidence" value="ECO:0007669"/>
    <property type="project" value="TreeGrafter"/>
</dbReference>